<dbReference type="EMBL" id="JACSQP010000002">
    <property type="protein sequence ID" value="MBD7956824.1"/>
    <property type="molecule type" value="Genomic_DNA"/>
</dbReference>
<comment type="caution">
    <text evidence="1">The sequence shown here is derived from an EMBL/GenBank/DDBJ whole genome shotgun (WGS) entry which is preliminary data.</text>
</comment>
<evidence type="ECO:0000313" key="1">
    <source>
        <dbReference type="EMBL" id="MBD7956824.1"/>
    </source>
</evidence>
<accession>A0ABR8S0G3</accession>
<evidence type="ECO:0000313" key="2">
    <source>
        <dbReference type="Proteomes" id="UP000648352"/>
    </source>
</evidence>
<keyword evidence="2" id="KW-1185">Reference proteome</keyword>
<name>A0ABR8S0G3_9MICO</name>
<sequence>MTPDEHRFNALILMFANLQRLMVFHNSLAMRDGREMDPALRESLTSRLDAVGQVIARANDAKAVTEADAASVLPVVAYLQREVRALLDTPLDADVATQAALGAAEVYASMWIDEGTIQMGTVFDRPQWVDRSMQNKPMFISLRNQANAAVVAASKGELSDEVRADIAHFSQAARDNRAQALAQIDGLPIMLDGRDARDTARA</sequence>
<gene>
    <name evidence="1" type="ORF">H9651_04180</name>
</gene>
<dbReference type="RefSeq" id="WP_191717832.1">
    <property type="nucleotide sequence ID" value="NZ_JACSQP010000002.1"/>
</dbReference>
<protein>
    <submittedName>
        <fullName evidence="1">Uncharacterized protein</fullName>
    </submittedName>
</protein>
<proteinExistence type="predicted"/>
<dbReference type="Proteomes" id="UP000648352">
    <property type="component" value="Unassembled WGS sequence"/>
</dbReference>
<reference evidence="1 2" key="1">
    <citation type="submission" date="2020-08" db="EMBL/GenBank/DDBJ databases">
        <title>A Genomic Blueprint of the Chicken Gut Microbiome.</title>
        <authorList>
            <person name="Gilroy R."/>
            <person name="Ravi A."/>
            <person name="Getino M."/>
            <person name="Pursley I."/>
            <person name="Horton D.L."/>
            <person name="Alikhan N.-F."/>
            <person name="Baker D."/>
            <person name="Gharbi K."/>
            <person name="Hall N."/>
            <person name="Watson M."/>
            <person name="Adriaenssens E.M."/>
            <person name="Foster-Nyarko E."/>
            <person name="Jarju S."/>
            <person name="Secka A."/>
            <person name="Antonio M."/>
            <person name="Oren A."/>
            <person name="Chaudhuri R."/>
            <person name="La Ragione R.M."/>
            <person name="Hildebrand F."/>
            <person name="Pallen M.J."/>
        </authorList>
    </citation>
    <scope>NUCLEOTIDE SEQUENCE [LARGE SCALE GENOMIC DNA]</scope>
    <source>
        <strain evidence="1 2">Sa4CUA7</strain>
    </source>
</reference>
<organism evidence="1 2">
    <name type="scientific">Microbacterium pullorum</name>
    <dbReference type="NCBI Taxonomy" id="2762236"/>
    <lineage>
        <taxon>Bacteria</taxon>
        <taxon>Bacillati</taxon>
        <taxon>Actinomycetota</taxon>
        <taxon>Actinomycetes</taxon>
        <taxon>Micrococcales</taxon>
        <taxon>Microbacteriaceae</taxon>
        <taxon>Microbacterium</taxon>
    </lineage>
</organism>